<evidence type="ECO:0000313" key="3">
    <source>
        <dbReference type="Proteomes" id="UP000007264"/>
    </source>
</evidence>
<organism evidence="2 3">
    <name type="scientific">Coccomyxa subellipsoidea (strain C-169)</name>
    <name type="common">Green microalga</name>
    <dbReference type="NCBI Taxonomy" id="574566"/>
    <lineage>
        <taxon>Eukaryota</taxon>
        <taxon>Viridiplantae</taxon>
        <taxon>Chlorophyta</taxon>
        <taxon>core chlorophytes</taxon>
        <taxon>Trebouxiophyceae</taxon>
        <taxon>Trebouxiophyceae incertae sedis</taxon>
        <taxon>Coccomyxaceae</taxon>
        <taxon>Coccomyxa</taxon>
        <taxon>Coccomyxa subellipsoidea</taxon>
    </lineage>
</organism>
<keyword evidence="1" id="KW-1133">Transmembrane helix</keyword>
<keyword evidence="1" id="KW-0472">Membrane</keyword>
<protein>
    <submittedName>
        <fullName evidence="2">Uncharacterized protein</fullName>
    </submittedName>
</protein>
<dbReference type="EMBL" id="AGSI01000005">
    <property type="protein sequence ID" value="EIE24464.1"/>
    <property type="molecule type" value="Genomic_DNA"/>
</dbReference>
<accession>I0Z1E5</accession>
<reference evidence="2 3" key="1">
    <citation type="journal article" date="2012" name="Genome Biol.">
        <title>The genome of the polar eukaryotic microalga coccomyxa subellipsoidea reveals traits of cold adaptation.</title>
        <authorList>
            <person name="Blanc G."/>
            <person name="Agarkova I."/>
            <person name="Grimwood J."/>
            <person name="Kuo A."/>
            <person name="Brueggeman A."/>
            <person name="Dunigan D."/>
            <person name="Gurnon J."/>
            <person name="Ladunga I."/>
            <person name="Lindquist E."/>
            <person name="Lucas S."/>
            <person name="Pangilinan J."/>
            <person name="Proschold T."/>
            <person name="Salamov A."/>
            <person name="Schmutz J."/>
            <person name="Weeks D."/>
            <person name="Yamada T."/>
            <person name="Claverie J.M."/>
            <person name="Grigoriev I."/>
            <person name="Van Etten J."/>
            <person name="Lomsadze A."/>
            <person name="Borodovsky M."/>
        </authorList>
    </citation>
    <scope>NUCLEOTIDE SEQUENCE [LARGE SCALE GENOMIC DNA]</scope>
    <source>
        <strain evidence="2 3">C-169</strain>
    </source>
</reference>
<proteinExistence type="predicted"/>
<evidence type="ECO:0000313" key="2">
    <source>
        <dbReference type="EMBL" id="EIE24464.1"/>
    </source>
</evidence>
<dbReference type="AlphaFoldDB" id="I0Z1E5"/>
<name>I0Z1E5_COCSC</name>
<dbReference type="OrthoDB" id="10430007at2759"/>
<dbReference type="Proteomes" id="UP000007264">
    <property type="component" value="Unassembled WGS sequence"/>
</dbReference>
<feature type="transmembrane region" description="Helical" evidence="1">
    <location>
        <begin position="130"/>
        <end position="152"/>
    </location>
</feature>
<keyword evidence="1" id="KW-0812">Transmembrane</keyword>
<gene>
    <name evidence="2" type="ORF">COCSUDRAFT_61892</name>
</gene>
<comment type="caution">
    <text evidence="2">The sequence shown here is derived from an EMBL/GenBank/DDBJ whole genome shotgun (WGS) entry which is preliminary data.</text>
</comment>
<keyword evidence="3" id="KW-1185">Reference proteome</keyword>
<dbReference type="KEGG" id="csl:COCSUDRAFT_61892"/>
<evidence type="ECO:0000256" key="1">
    <source>
        <dbReference type="SAM" id="Phobius"/>
    </source>
</evidence>
<sequence>MGAGELVFFKSPTSTAAKNSDLSPKPQNGGDSYTIVVQKDDDLNGDGYACPDHDALYDVSMDPEDRTAVFDLAMSQDSDDGGLLDWDALAGKHRYKCCGCDWSCCPCCSCVAPEWWYAYGRRQRSFLQTCICLGVVAVVIGGGLAVMLWALLTAQHEPSGKER</sequence>
<dbReference type="RefSeq" id="XP_005649008.1">
    <property type="nucleotide sequence ID" value="XM_005648951.1"/>
</dbReference>
<dbReference type="GeneID" id="17042466"/>